<name>A0ABT9HSA6_9SPHN</name>
<gene>
    <name evidence="1" type="ORF">Q9K02_12910</name>
</gene>
<organism evidence="1 2">
    <name type="scientific">Qipengyuania profundimaris</name>
    <dbReference type="NCBI Taxonomy" id="3067652"/>
    <lineage>
        <taxon>Bacteria</taxon>
        <taxon>Pseudomonadati</taxon>
        <taxon>Pseudomonadota</taxon>
        <taxon>Alphaproteobacteria</taxon>
        <taxon>Sphingomonadales</taxon>
        <taxon>Erythrobacteraceae</taxon>
        <taxon>Qipengyuania</taxon>
    </lineage>
</organism>
<reference evidence="1 2" key="1">
    <citation type="submission" date="2023-08" db="EMBL/GenBank/DDBJ databases">
        <title>genomic of G39.</title>
        <authorList>
            <person name="Wang Y."/>
        </authorList>
    </citation>
    <scope>NUCLEOTIDE SEQUENCE [LARGE SCALE GENOMIC DNA]</scope>
    <source>
        <strain evidence="1 2">G39</strain>
    </source>
</reference>
<comment type="caution">
    <text evidence="1">The sequence shown here is derived from an EMBL/GenBank/DDBJ whole genome shotgun (WGS) entry which is preliminary data.</text>
</comment>
<evidence type="ECO:0000313" key="2">
    <source>
        <dbReference type="Proteomes" id="UP001240639"/>
    </source>
</evidence>
<accession>A0ABT9HSA6</accession>
<evidence type="ECO:0008006" key="3">
    <source>
        <dbReference type="Google" id="ProtNLM"/>
    </source>
</evidence>
<proteinExistence type="predicted"/>
<evidence type="ECO:0000313" key="1">
    <source>
        <dbReference type="EMBL" id="MDP4576036.1"/>
    </source>
</evidence>
<sequence length="57" mass="6226">MAMMLLGREAAIEFMNAHHDDLGGRPIDLAIASDEGRSRVELALSERCNPSGERSMP</sequence>
<dbReference type="Proteomes" id="UP001240639">
    <property type="component" value="Unassembled WGS sequence"/>
</dbReference>
<keyword evidence="2" id="KW-1185">Reference proteome</keyword>
<dbReference type="RefSeq" id="WP_305933258.1">
    <property type="nucleotide sequence ID" value="NZ_JAVAIM010000001.1"/>
</dbReference>
<dbReference type="EMBL" id="JAVAIM010000001">
    <property type="protein sequence ID" value="MDP4576036.1"/>
    <property type="molecule type" value="Genomic_DNA"/>
</dbReference>
<protein>
    <recommendedName>
        <fullName evidence="3">Antitoxin Xre/MbcA/ParS-like toxin-binding domain-containing protein</fullName>
    </recommendedName>
</protein>